<dbReference type="InterPro" id="IPR000326">
    <property type="entry name" value="PAP2/HPO"/>
</dbReference>
<feature type="transmembrane region" description="Helical" evidence="1">
    <location>
        <begin position="134"/>
        <end position="152"/>
    </location>
</feature>
<comment type="caution">
    <text evidence="3">The sequence shown here is derived from an EMBL/GenBank/DDBJ whole genome shotgun (WGS) entry which is preliminary data.</text>
</comment>
<reference evidence="3 4" key="1">
    <citation type="journal article" date="2015" name="Nature">
        <title>rRNA introns, odd ribosomes, and small enigmatic genomes across a large radiation of phyla.</title>
        <authorList>
            <person name="Brown C.T."/>
            <person name="Hug L.A."/>
            <person name="Thomas B.C."/>
            <person name="Sharon I."/>
            <person name="Castelle C.J."/>
            <person name="Singh A."/>
            <person name="Wilkins M.J."/>
            <person name="Williams K.H."/>
            <person name="Banfield J.F."/>
        </authorList>
    </citation>
    <scope>NUCLEOTIDE SEQUENCE [LARGE SCALE GENOMIC DNA]</scope>
</reference>
<proteinExistence type="predicted"/>
<dbReference type="EMBL" id="LBSR01000005">
    <property type="protein sequence ID" value="KKQ23063.1"/>
    <property type="molecule type" value="Genomic_DNA"/>
</dbReference>
<keyword evidence="1" id="KW-0812">Transmembrane</keyword>
<dbReference type="SMART" id="SM00014">
    <property type="entry name" value="acidPPc"/>
    <property type="match status" value="1"/>
</dbReference>
<dbReference type="InterPro" id="IPR036938">
    <property type="entry name" value="PAP2/HPO_sf"/>
</dbReference>
<feature type="transmembrane region" description="Helical" evidence="1">
    <location>
        <begin position="21"/>
        <end position="43"/>
    </location>
</feature>
<sequence length="194" mass="22217">MDSLIFNFINSFSQRYWLLDYFGIFLAQYFGYFLFVIAAALILKEKKWQERIHFASLILLSVILSRGIIAEVIKFFTHRPRPFSALNITPLIDKQSDIYASFPSGHASLFFALAFAIFLYYFDSENNSGKSLGWKFLFAAFLISLARVFTGVHWPSDVLIGGFIGIVSAYFIKVLLDREFVKEKAPNYSAPSEV</sequence>
<dbReference type="CDD" id="cd01610">
    <property type="entry name" value="PAP2_like"/>
    <property type="match status" value="1"/>
</dbReference>
<keyword evidence="1" id="KW-1133">Transmembrane helix</keyword>
<dbReference type="Gene3D" id="1.20.144.10">
    <property type="entry name" value="Phosphatidic acid phosphatase type 2/haloperoxidase"/>
    <property type="match status" value="1"/>
</dbReference>
<organism evidence="3 4">
    <name type="scientific">Candidatus Wolfebacteria bacterium GW2011_GWC1_37_10</name>
    <dbReference type="NCBI Taxonomy" id="1619010"/>
    <lineage>
        <taxon>Bacteria</taxon>
        <taxon>Candidatus Wolfeibacteriota</taxon>
    </lineage>
</organism>
<evidence type="ECO:0000313" key="4">
    <source>
        <dbReference type="Proteomes" id="UP000034044"/>
    </source>
</evidence>
<evidence type="ECO:0000313" key="3">
    <source>
        <dbReference type="EMBL" id="KKQ23063.1"/>
    </source>
</evidence>
<evidence type="ECO:0000256" key="1">
    <source>
        <dbReference type="SAM" id="Phobius"/>
    </source>
</evidence>
<dbReference type="PANTHER" id="PTHR14969:SF13">
    <property type="entry name" value="AT30094P"/>
    <property type="match status" value="1"/>
</dbReference>
<dbReference type="SUPFAM" id="SSF48317">
    <property type="entry name" value="Acid phosphatase/Vanadium-dependent haloperoxidase"/>
    <property type="match status" value="1"/>
</dbReference>
<feature type="transmembrane region" description="Helical" evidence="1">
    <location>
        <begin position="55"/>
        <end position="78"/>
    </location>
</feature>
<accession>A0A0G0FVN4</accession>
<gene>
    <name evidence="3" type="ORF">US36_C0005G0014</name>
</gene>
<protein>
    <submittedName>
        <fullName evidence="3">PAP2 (Type 2 phosphatidic acid phosphatase) family protein</fullName>
    </submittedName>
</protein>
<feature type="domain" description="Phosphatidic acid phosphatase type 2/haloperoxidase" evidence="2">
    <location>
        <begin position="54"/>
        <end position="173"/>
    </location>
</feature>
<feature type="transmembrane region" description="Helical" evidence="1">
    <location>
        <begin position="98"/>
        <end position="122"/>
    </location>
</feature>
<dbReference type="AlphaFoldDB" id="A0A0G0FVN4"/>
<dbReference type="Proteomes" id="UP000034044">
    <property type="component" value="Unassembled WGS sequence"/>
</dbReference>
<evidence type="ECO:0000259" key="2">
    <source>
        <dbReference type="SMART" id="SM00014"/>
    </source>
</evidence>
<keyword evidence="1" id="KW-0472">Membrane</keyword>
<name>A0A0G0FVN4_9BACT</name>
<feature type="transmembrane region" description="Helical" evidence="1">
    <location>
        <begin position="158"/>
        <end position="176"/>
    </location>
</feature>
<dbReference type="Pfam" id="PF01569">
    <property type="entry name" value="PAP2"/>
    <property type="match status" value="1"/>
</dbReference>
<dbReference type="PANTHER" id="PTHR14969">
    <property type="entry name" value="SPHINGOSINE-1-PHOSPHATE PHOSPHOHYDROLASE"/>
    <property type="match status" value="1"/>
</dbReference>